<dbReference type="Pfam" id="PF01674">
    <property type="entry name" value="Lipase_2"/>
    <property type="match status" value="1"/>
</dbReference>
<dbReference type="PANTHER" id="PTHR32015:SF1">
    <property type="entry name" value="LIPASE"/>
    <property type="match status" value="1"/>
</dbReference>
<organism evidence="2 3">
    <name type="scientific">Rhodoferax fermentans</name>
    <dbReference type="NCBI Taxonomy" id="28066"/>
    <lineage>
        <taxon>Bacteria</taxon>
        <taxon>Pseudomonadati</taxon>
        <taxon>Pseudomonadota</taxon>
        <taxon>Betaproteobacteria</taxon>
        <taxon>Burkholderiales</taxon>
        <taxon>Comamonadaceae</taxon>
        <taxon>Rhodoferax</taxon>
    </lineage>
</organism>
<dbReference type="GO" id="GO:0016298">
    <property type="term" value="F:lipase activity"/>
    <property type="evidence" value="ECO:0007669"/>
    <property type="project" value="TreeGrafter"/>
</dbReference>
<name>A0A1T1AYN0_RHOFE</name>
<dbReference type="EMBL" id="MTJN01000002">
    <property type="protein sequence ID" value="OOV09200.1"/>
    <property type="molecule type" value="Genomic_DNA"/>
</dbReference>
<dbReference type="SUPFAM" id="SSF53474">
    <property type="entry name" value="alpha/beta-Hydrolases"/>
    <property type="match status" value="1"/>
</dbReference>
<proteinExistence type="predicted"/>
<feature type="chain" id="PRO_5013001313" description="Lipase" evidence="1">
    <location>
        <begin position="27"/>
        <end position="388"/>
    </location>
</feature>
<dbReference type="RefSeq" id="WP_158081301.1">
    <property type="nucleotide sequence ID" value="NZ_MTJN01000002.1"/>
</dbReference>
<evidence type="ECO:0000313" key="3">
    <source>
        <dbReference type="Proteomes" id="UP000190750"/>
    </source>
</evidence>
<dbReference type="STRING" id="28066.RF819_16055"/>
<dbReference type="PANTHER" id="PTHR32015">
    <property type="entry name" value="FASTING INDUCED LIPASE"/>
    <property type="match status" value="1"/>
</dbReference>
<dbReference type="InterPro" id="IPR029058">
    <property type="entry name" value="AB_hydrolase_fold"/>
</dbReference>
<reference evidence="2 3" key="1">
    <citation type="submission" date="2017-01" db="EMBL/GenBank/DDBJ databases">
        <title>Genome sequencing of Rhodoferax fermentans JCM 7819.</title>
        <authorList>
            <person name="Kim Y.J."/>
            <person name="Farh M.E.-A."/>
            <person name="Yang D.-C."/>
        </authorList>
    </citation>
    <scope>NUCLEOTIDE SEQUENCE [LARGE SCALE GENOMIC DNA]</scope>
    <source>
        <strain evidence="2 3">JCM 7819</strain>
    </source>
</reference>
<accession>A0A1T1AYN0</accession>
<dbReference type="ESTHER" id="rhofe-a0a1t1ayn0">
    <property type="family name" value="PHAZ7_phb_depolymerase"/>
</dbReference>
<protein>
    <recommendedName>
        <fullName evidence="4">Lipase</fullName>
    </recommendedName>
</protein>
<evidence type="ECO:0008006" key="4">
    <source>
        <dbReference type="Google" id="ProtNLM"/>
    </source>
</evidence>
<dbReference type="OrthoDB" id="5379213at2"/>
<keyword evidence="3" id="KW-1185">Reference proteome</keyword>
<dbReference type="Gene3D" id="3.40.50.1820">
    <property type="entry name" value="alpha/beta hydrolase"/>
    <property type="match status" value="1"/>
</dbReference>
<evidence type="ECO:0000256" key="1">
    <source>
        <dbReference type="SAM" id="SignalP"/>
    </source>
</evidence>
<comment type="caution">
    <text evidence="2">The sequence shown here is derived from an EMBL/GenBank/DDBJ whole genome shotgun (WGS) entry which is preliminary data.</text>
</comment>
<dbReference type="Proteomes" id="UP000190750">
    <property type="component" value="Unassembled WGS sequence"/>
</dbReference>
<sequence>MRQRVLQTFSPCLALISLLSVGNALALECGGFNFPKCSNALRQPAQFAGGFTPPAPFGGFGGGAGCQDKITHTPVVLVHGNGDSAIGWDSPAPARAGKPQRPSVYQELKARGYNDCEVFGVTYLDPAKQEQEFSHTASNFHQPSKYEVIWQFIESVKAYTGSTKVDIVGHSLGVSMSLAALDYHSDPEYGKNDKAWASVRRFINIAGGIHGLNSCIWGIYAASTCQAERSGQAGAFYEFGFYPDFPWWGGRNRWTAVQGEHSLRHAPQRHPDVSFYTISAGPQDDIHCPLTLPSFVAPVKCTSGPLFEASSNVRAQLNLGADPAAPPPSWVDSVDQDIKQLVPRDLGGIGHFGARNYAGPIITQMLSTDCKGSACKGNYVGKVRVAKP</sequence>
<dbReference type="InterPro" id="IPR002918">
    <property type="entry name" value="Lipase_EstA/Esterase_EstB"/>
</dbReference>
<dbReference type="AlphaFoldDB" id="A0A1T1AYN0"/>
<gene>
    <name evidence="2" type="ORF">RF819_16055</name>
</gene>
<keyword evidence="1" id="KW-0732">Signal</keyword>
<evidence type="ECO:0000313" key="2">
    <source>
        <dbReference type="EMBL" id="OOV09200.1"/>
    </source>
</evidence>
<dbReference type="GO" id="GO:0016042">
    <property type="term" value="P:lipid catabolic process"/>
    <property type="evidence" value="ECO:0007669"/>
    <property type="project" value="InterPro"/>
</dbReference>
<feature type="signal peptide" evidence="1">
    <location>
        <begin position="1"/>
        <end position="26"/>
    </location>
</feature>